<evidence type="ECO:0000313" key="1">
    <source>
        <dbReference type="EMBL" id="MBW6399988.1"/>
    </source>
</evidence>
<dbReference type="InterPro" id="IPR004195">
    <property type="entry name" value="Head_decoration_D"/>
</dbReference>
<keyword evidence="2" id="KW-1185">Reference proteome</keyword>
<protein>
    <submittedName>
        <fullName evidence="1">Head decoration protein</fullName>
    </submittedName>
</protein>
<name>A0ABS7ACF8_9PROT</name>
<dbReference type="Proteomes" id="UP001196565">
    <property type="component" value="Unassembled WGS sequence"/>
</dbReference>
<evidence type="ECO:0000313" key="2">
    <source>
        <dbReference type="Proteomes" id="UP001196565"/>
    </source>
</evidence>
<gene>
    <name evidence="1" type="ORF">KPL78_19160</name>
</gene>
<dbReference type="EMBL" id="JAHYBZ010000007">
    <property type="protein sequence ID" value="MBW6399988.1"/>
    <property type="molecule type" value="Genomic_DNA"/>
</dbReference>
<comment type="caution">
    <text evidence="1">The sequence shown here is derived from an EMBL/GenBank/DDBJ whole genome shotgun (WGS) entry which is preliminary data.</text>
</comment>
<proteinExistence type="predicted"/>
<reference evidence="1 2" key="1">
    <citation type="submission" date="2021-07" db="EMBL/GenBank/DDBJ databases">
        <authorList>
            <person name="So Y."/>
        </authorList>
    </citation>
    <scope>NUCLEOTIDE SEQUENCE [LARGE SCALE GENOMIC DNA]</scope>
    <source>
        <strain evidence="1 2">HJA6</strain>
    </source>
</reference>
<organism evidence="1 2">
    <name type="scientific">Roseomonas alba</name>
    <dbReference type="NCBI Taxonomy" id="2846776"/>
    <lineage>
        <taxon>Bacteria</taxon>
        <taxon>Pseudomonadati</taxon>
        <taxon>Pseudomonadota</taxon>
        <taxon>Alphaproteobacteria</taxon>
        <taxon>Acetobacterales</taxon>
        <taxon>Roseomonadaceae</taxon>
        <taxon>Roseomonas</taxon>
    </lineage>
</organism>
<sequence length="130" mass="13260">MTVFTEPRHPAEFLLSEGNGFISRDVVTLASNGSTAIAYKAGSVLALVTASSKYVYYDNAGTDGTETAKVILLEGCTVPATGDLKAAVIARAAEVKGSALEYDPSLSGGTLTTAQAAAAVDLAAYGIIVR</sequence>
<accession>A0ABS7ACF8</accession>
<dbReference type="Pfam" id="PF02924">
    <property type="entry name" value="HDPD"/>
    <property type="match status" value="1"/>
</dbReference>
<dbReference type="RefSeq" id="WP_219764605.1">
    <property type="nucleotide sequence ID" value="NZ_JAHYBZ010000007.1"/>
</dbReference>